<dbReference type="PANTHER" id="PTHR14296:SF3">
    <property type="entry name" value="DIKAR, ISOFORM F"/>
    <property type="match status" value="1"/>
</dbReference>
<protein>
    <recommendedName>
        <fullName evidence="4">Zinc finger PHD-type domain-containing protein</fullName>
    </recommendedName>
</protein>
<reference evidence="2" key="1">
    <citation type="submission" date="2020-12" db="EMBL/GenBank/DDBJ databases">
        <title>Metabolic potential, ecology and presence of endohyphal bacteria is reflected in genomic diversity of Mucoromycotina.</title>
        <authorList>
            <person name="Muszewska A."/>
            <person name="Okrasinska A."/>
            <person name="Steczkiewicz K."/>
            <person name="Drgas O."/>
            <person name="Orlowska M."/>
            <person name="Perlinska-Lenart U."/>
            <person name="Aleksandrzak-Piekarczyk T."/>
            <person name="Szatraj K."/>
            <person name="Zielenkiewicz U."/>
            <person name="Pilsyk S."/>
            <person name="Malc E."/>
            <person name="Mieczkowski P."/>
            <person name="Kruszewska J.S."/>
            <person name="Biernat P."/>
            <person name="Pawlowska J."/>
        </authorList>
    </citation>
    <scope>NUCLEOTIDE SEQUENCE</scope>
    <source>
        <strain evidence="2">WA0000067209</strain>
    </source>
</reference>
<dbReference type="EMBL" id="JAEPQZ010000008">
    <property type="protein sequence ID" value="KAG2178149.1"/>
    <property type="molecule type" value="Genomic_DNA"/>
</dbReference>
<accession>A0A8H7UGA2</accession>
<evidence type="ECO:0000313" key="3">
    <source>
        <dbReference type="Proteomes" id="UP000654370"/>
    </source>
</evidence>
<evidence type="ECO:0000313" key="2">
    <source>
        <dbReference type="EMBL" id="KAG2178149.1"/>
    </source>
</evidence>
<keyword evidence="3" id="KW-1185">Reference proteome</keyword>
<proteinExistence type="predicted"/>
<feature type="compositionally biased region" description="Low complexity" evidence="1">
    <location>
        <begin position="879"/>
        <end position="896"/>
    </location>
</feature>
<feature type="region of interest" description="Disordered" evidence="1">
    <location>
        <begin position="33"/>
        <end position="52"/>
    </location>
</feature>
<dbReference type="GO" id="GO:0031213">
    <property type="term" value="C:RSF complex"/>
    <property type="evidence" value="ECO:0007669"/>
    <property type="project" value="InterPro"/>
</dbReference>
<feature type="compositionally biased region" description="Low complexity" evidence="1">
    <location>
        <begin position="503"/>
        <end position="516"/>
    </location>
</feature>
<feature type="region of interest" description="Disordered" evidence="1">
    <location>
        <begin position="627"/>
        <end position="929"/>
    </location>
</feature>
<feature type="compositionally biased region" description="Acidic residues" evidence="1">
    <location>
        <begin position="316"/>
        <end position="333"/>
    </location>
</feature>
<evidence type="ECO:0000256" key="1">
    <source>
        <dbReference type="SAM" id="MobiDB-lite"/>
    </source>
</evidence>
<gene>
    <name evidence="2" type="ORF">INT43_003402</name>
</gene>
<dbReference type="Gene3D" id="3.30.40.10">
    <property type="entry name" value="Zinc/RING finger domain, C3HC4 (zinc finger)"/>
    <property type="match status" value="1"/>
</dbReference>
<feature type="compositionally biased region" description="Basic and acidic residues" evidence="1">
    <location>
        <begin position="452"/>
        <end position="501"/>
    </location>
</feature>
<feature type="region of interest" description="Disordered" evidence="1">
    <location>
        <begin position="424"/>
        <end position="538"/>
    </location>
</feature>
<feature type="compositionally biased region" description="Pro residues" evidence="1">
    <location>
        <begin position="721"/>
        <end position="730"/>
    </location>
</feature>
<dbReference type="AlphaFoldDB" id="A0A8H7UGA2"/>
<feature type="compositionally biased region" description="Basic residues" evidence="1">
    <location>
        <begin position="277"/>
        <end position="294"/>
    </location>
</feature>
<feature type="compositionally biased region" description="Low complexity" evidence="1">
    <location>
        <begin position="731"/>
        <end position="847"/>
    </location>
</feature>
<dbReference type="InterPro" id="IPR011011">
    <property type="entry name" value="Znf_FYVE_PHD"/>
</dbReference>
<name>A0A8H7UGA2_MORIS</name>
<dbReference type="SUPFAM" id="SSF57903">
    <property type="entry name" value="FYVE/PHD zinc finger"/>
    <property type="match status" value="1"/>
</dbReference>
<dbReference type="PANTHER" id="PTHR14296">
    <property type="entry name" value="REMODELING AND SPACING FACTOR 1"/>
    <property type="match status" value="1"/>
</dbReference>
<feature type="region of interest" description="Disordered" evidence="1">
    <location>
        <begin position="136"/>
        <end position="184"/>
    </location>
</feature>
<dbReference type="InterPro" id="IPR028938">
    <property type="entry name" value="Rsf1-like"/>
</dbReference>
<sequence>MPTEEALLLKQLRNNVEFASVSQFLHTFQTALDPPRSAQRSSSQTGSRQVTPLIEEGPFDTEHFERMLLDDGERYRLEYLIIRLLKVLTRNRLVSAETWQLYLIREFYKRELETDNPFYQANYWPFPMSKTKITYEPVEPEPKDGDDDSSVLSDEEKKDEDDDDVNGDKTQDSKTSDAKDVDNVKLEEQTPEIEGPMQEEQPDPINFFDLDLDTRVHVLHILCEWQLDEPERMREHLASEDDAAHWRVDPVGYDAQGNIYWLFDDNRLYRESQAPPKKSKAKGKGKRGATKKKAPPPPPPARRGTRRGLRSAPTEEPPEEEQDIEQPVEEEDEEWMPWKMLCLTSSDWQNFPKRFENSKHRDEQRFHQYLTRDLIPQIVPILEEREKEKKLEEALSNRKRSSRIQIRDLHQQERLRQEALEYAHRQQRRMTTRQEEVAKKKEDEEQASAVNSREERLKEREQRIQQREMEKIKALSRQEEKAARDAAREQERIQKEQEKAKAKATAKAAKATEIAANPDQPPKVPKKRGPKGPRKKKVIEEEDNWLFDCLCGVKGQNLDDGTPMIACGRCGTWAHIACLAKHDPTRKSMKAWENVDYTCRHCIARAQQRQQQQPPPFQSHYTIDHEKERQAQNPHKRPWMDSPPHANPPFKFSRPEVSSYGPPQAAPPRMPVFSHHNYSSDGTAQPPRIDSGPRYQPAPYNYQNGGGQGQNGQHAYHPSGPSLPAPPPPVSQASMGSAHGSSHGPQNGPQHGSQHSPQHAPQHGPQHVPQHVPQHSPQHVPQHNPQHAPQHGPQHPPQHGYSLPHISTSTSSYPSSQLPPLQSHPPASTNNQLPHLNPILPPANNLPFGSSSVPNPLPRPQASNPLPPMTSAAPPTLPPMQQQPHAAQQQQHHQSLPYPPPSTTSYPSQSQLPSLGPMPQQQSGQPQQR</sequence>
<feature type="region of interest" description="Disordered" evidence="1">
    <location>
        <begin position="271"/>
        <end position="333"/>
    </location>
</feature>
<feature type="compositionally biased region" description="Basic and acidic residues" evidence="1">
    <location>
        <begin position="166"/>
        <end position="184"/>
    </location>
</feature>
<dbReference type="Proteomes" id="UP000654370">
    <property type="component" value="Unassembled WGS sequence"/>
</dbReference>
<feature type="compositionally biased region" description="Basic and acidic residues" evidence="1">
    <location>
        <begin position="432"/>
        <end position="443"/>
    </location>
</feature>
<feature type="compositionally biased region" description="Polar residues" evidence="1">
    <location>
        <begin position="38"/>
        <end position="50"/>
    </location>
</feature>
<dbReference type="OrthoDB" id="303107at2759"/>
<feature type="compositionally biased region" description="Basic residues" evidence="1">
    <location>
        <begin position="524"/>
        <end position="537"/>
    </location>
</feature>
<feature type="compositionally biased region" description="Low complexity" evidence="1">
    <location>
        <begin position="903"/>
        <end position="929"/>
    </location>
</feature>
<organism evidence="2 3">
    <name type="scientific">Mortierella isabellina</name>
    <name type="common">Filamentous fungus</name>
    <name type="synonym">Umbelopsis isabellina</name>
    <dbReference type="NCBI Taxonomy" id="91625"/>
    <lineage>
        <taxon>Eukaryota</taxon>
        <taxon>Fungi</taxon>
        <taxon>Fungi incertae sedis</taxon>
        <taxon>Mucoromycota</taxon>
        <taxon>Mucoromycotina</taxon>
        <taxon>Umbelopsidomycetes</taxon>
        <taxon>Umbelopsidales</taxon>
        <taxon>Umbelopsidaceae</taxon>
        <taxon>Umbelopsis</taxon>
    </lineage>
</organism>
<dbReference type="GO" id="GO:0006355">
    <property type="term" value="P:regulation of DNA-templated transcription"/>
    <property type="evidence" value="ECO:0007669"/>
    <property type="project" value="InterPro"/>
</dbReference>
<dbReference type="InterPro" id="IPR013083">
    <property type="entry name" value="Znf_RING/FYVE/PHD"/>
</dbReference>
<comment type="caution">
    <text evidence="2">The sequence shown here is derived from an EMBL/GenBank/DDBJ whole genome shotgun (WGS) entry which is preliminary data.</text>
</comment>
<evidence type="ECO:0008006" key="4">
    <source>
        <dbReference type="Google" id="ProtNLM"/>
    </source>
</evidence>